<organism evidence="1 2">
    <name type="scientific">Solanum commersonii</name>
    <name type="common">Commerson's wild potato</name>
    <name type="synonym">Commerson's nightshade</name>
    <dbReference type="NCBI Taxonomy" id="4109"/>
    <lineage>
        <taxon>Eukaryota</taxon>
        <taxon>Viridiplantae</taxon>
        <taxon>Streptophyta</taxon>
        <taxon>Embryophyta</taxon>
        <taxon>Tracheophyta</taxon>
        <taxon>Spermatophyta</taxon>
        <taxon>Magnoliopsida</taxon>
        <taxon>eudicotyledons</taxon>
        <taxon>Gunneridae</taxon>
        <taxon>Pentapetalae</taxon>
        <taxon>asterids</taxon>
        <taxon>lamiids</taxon>
        <taxon>Solanales</taxon>
        <taxon>Solanaceae</taxon>
        <taxon>Solanoideae</taxon>
        <taxon>Solaneae</taxon>
        <taxon>Solanum</taxon>
    </lineage>
</organism>
<dbReference type="EMBL" id="JACXVP010000009">
    <property type="protein sequence ID" value="KAG5586202.1"/>
    <property type="molecule type" value="Genomic_DNA"/>
</dbReference>
<dbReference type="Proteomes" id="UP000824120">
    <property type="component" value="Chromosome 9"/>
</dbReference>
<keyword evidence="2" id="KW-1185">Reference proteome</keyword>
<name>A0A9J5XEU9_SOLCO</name>
<evidence type="ECO:0000313" key="1">
    <source>
        <dbReference type="EMBL" id="KAG5586202.1"/>
    </source>
</evidence>
<protein>
    <submittedName>
        <fullName evidence="1">Uncharacterized protein</fullName>
    </submittedName>
</protein>
<sequence>MSSSSNKRIGKLCNKLTKYKYIPKTFGVHQRNNNGEKPLLGKFHEFLTVPFRNPGKTRIVLVVIQLL</sequence>
<dbReference type="AlphaFoldDB" id="A0A9J5XEU9"/>
<reference evidence="1 2" key="1">
    <citation type="submission" date="2020-09" db="EMBL/GenBank/DDBJ databases">
        <title>De no assembly of potato wild relative species, Solanum commersonii.</title>
        <authorList>
            <person name="Cho K."/>
        </authorList>
    </citation>
    <scope>NUCLEOTIDE SEQUENCE [LARGE SCALE GENOMIC DNA]</scope>
    <source>
        <strain evidence="1">LZ3.2</strain>
        <tissue evidence="1">Leaf</tissue>
    </source>
</reference>
<comment type="caution">
    <text evidence="1">The sequence shown here is derived from an EMBL/GenBank/DDBJ whole genome shotgun (WGS) entry which is preliminary data.</text>
</comment>
<gene>
    <name evidence="1" type="ORF">H5410_046636</name>
</gene>
<accession>A0A9J5XEU9</accession>
<evidence type="ECO:0000313" key="2">
    <source>
        <dbReference type="Proteomes" id="UP000824120"/>
    </source>
</evidence>
<proteinExistence type="predicted"/>